<comment type="cofactor">
    <cofactor evidence="1">
        <name>Zn(2+)</name>
        <dbReference type="ChEBI" id="CHEBI:29105"/>
    </cofactor>
</comment>
<dbReference type="InterPro" id="IPR051013">
    <property type="entry name" value="MBL_superfamily_lactonases"/>
</dbReference>
<dbReference type="RefSeq" id="WP_142862842.1">
    <property type="nucleotide sequence ID" value="NZ_VJMF01000039.1"/>
</dbReference>
<feature type="domain" description="Metallo-beta-lactamase" evidence="6">
    <location>
        <begin position="42"/>
        <end position="242"/>
    </location>
</feature>
<dbReference type="Gene3D" id="3.60.15.10">
    <property type="entry name" value="Ribonuclease Z/Hydroxyacylglutathione hydrolase-like"/>
    <property type="match status" value="1"/>
</dbReference>
<dbReference type="InterPro" id="IPR001279">
    <property type="entry name" value="Metallo-B-lactamas"/>
</dbReference>
<dbReference type="PANTHER" id="PTHR42978:SF7">
    <property type="entry name" value="METALLO-HYDROLASE RV2300C-RELATED"/>
    <property type="match status" value="1"/>
</dbReference>
<accession>A0A549SXG7</accession>
<keyword evidence="4" id="KW-0378">Hydrolase</keyword>
<gene>
    <name evidence="7" type="ORF">FM996_09725</name>
</gene>
<proteinExistence type="inferred from homology"/>
<dbReference type="EMBL" id="VJMF01000039">
    <property type="protein sequence ID" value="TRL34333.1"/>
    <property type="molecule type" value="Genomic_DNA"/>
</dbReference>
<sequence length="267" mass="29802">MTQLDPAPTYEVYALRYATQPDRVAREAYFRCDLPETPAPQDYFVWAIRGDGRTIVVDTGFSASSAQKRGRELLCHPVEALARIGIDASTVRDVVLTHAHYDHAGNLASFPEARFHVQDKEMQYCTGRLMRHDILRRTFDVADVIALVRLLYEGRLICHDGDVTLAPGVTLHLVGGHTLGQQVVRVATRRGPIVLASDGAHFWANLLDRNPFPILVDLGATLEAFSLIERLAASPEHIVPGHDPTVLTRFPKWRFEADVVALHEEPL</sequence>
<evidence type="ECO:0000313" key="8">
    <source>
        <dbReference type="Proteomes" id="UP000316781"/>
    </source>
</evidence>
<evidence type="ECO:0000259" key="6">
    <source>
        <dbReference type="SMART" id="SM00849"/>
    </source>
</evidence>
<evidence type="ECO:0000313" key="7">
    <source>
        <dbReference type="EMBL" id="TRL34333.1"/>
    </source>
</evidence>
<evidence type="ECO:0000256" key="4">
    <source>
        <dbReference type="ARBA" id="ARBA00022801"/>
    </source>
</evidence>
<dbReference type="AlphaFoldDB" id="A0A549SXG7"/>
<organism evidence="7 8">
    <name type="scientific">Methylosinus sporium</name>
    <dbReference type="NCBI Taxonomy" id="428"/>
    <lineage>
        <taxon>Bacteria</taxon>
        <taxon>Pseudomonadati</taxon>
        <taxon>Pseudomonadota</taxon>
        <taxon>Alphaproteobacteria</taxon>
        <taxon>Hyphomicrobiales</taxon>
        <taxon>Methylocystaceae</taxon>
        <taxon>Methylosinus</taxon>
    </lineage>
</organism>
<name>A0A549SXG7_METSR</name>
<comment type="caution">
    <text evidence="7">The sequence shown here is derived from an EMBL/GenBank/DDBJ whole genome shotgun (WGS) entry which is preliminary data.</text>
</comment>
<keyword evidence="5" id="KW-0862">Zinc</keyword>
<dbReference type="PANTHER" id="PTHR42978">
    <property type="entry name" value="QUORUM-QUENCHING LACTONASE YTNP-RELATED-RELATED"/>
    <property type="match status" value="1"/>
</dbReference>
<dbReference type="CDD" id="cd07729">
    <property type="entry name" value="AHL_lactonase_MBL-fold"/>
    <property type="match status" value="1"/>
</dbReference>
<evidence type="ECO:0000256" key="5">
    <source>
        <dbReference type="ARBA" id="ARBA00022833"/>
    </source>
</evidence>
<protein>
    <submittedName>
        <fullName evidence="7">N-acyl homoserine lactonase family protein</fullName>
    </submittedName>
</protein>
<dbReference type="Pfam" id="PF00753">
    <property type="entry name" value="Lactamase_B"/>
    <property type="match status" value="1"/>
</dbReference>
<comment type="similarity">
    <text evidence="2">Belongs to the metallo-beta-lactamase superfamily.</text>
</comment>
<evidence type="ECO:0000256" key="1">
    <source>
        <dbReference type="ARBA" id="ARBA00001947"/>
    </source>
</evidence>
<dbReference type="GO" id="GO:0046872">
    <property type="term" value="F:metal ion binding"/>
    <property type="evidence" value="ECO:0007669"/>
    <property type="project" value="UniProtKB-KW"/>
</dbReference>
<keyword evidence="3" id="KW-0479">Metal-binding</keyword>
<evidence type="ECO:0000256" key="3">
    <source>
        <dbReference type="ARBA" id="ARBA00022723"/>
    </source>
</evidence>
<dbReference type="GO" id="GO:0016787">
    <property type="term" value="F:hydrolase activity"/>
    <property type="evidence" value="ECO:0007669"/>
    <property type="project" value="UniProtKB-KW"/>
</dbReference>
<dbReference type="InterPro" id="IPR036866">
    <property type="entry name" value="RibonucZ/Hydroxyglut_hydro"/>
</dbReference>
<reference evidence="7 8" key="1">
    <citation type="submission" date="2019-07" db="EMBL/GenBank/DDBJ databases">
        <title>Ln-dependent methylotrophs.</title>
        <authorList>
            <person name="Tani A."/>
        </authorList>
    </citation>
    <scope>NUCLEOTIDE SEQUENCE [LARGE SCALE GENOMIC DNA]</scope>
    <source>
        <strain evidence="7 8">SM89A</strain>
    </source>
</reference>
<dbReference type="SUPFAM" id="SSF56281">
    <property type="entry name" value="Metallo-hydrolase/oxidoreductase"/>
    <property type="match status" value="1"/>
</dbReference>
<evidence type="ECO:0000256" key="2">
    <source>
        <dbReference type="ARBA" id="ARBA00007749"/>
    </source>
</evidence>
<dbReference type="Proteomes" id="UP000316781">
    <property type="component" value="Unassembled WGS sequence"/>
</dbReference>
<dbReference type="SMART" id="SM00849">
    <property type="entry name" value="Lactamase_B"/>
    <property type="match status" value="1"/>
</dbReference>